<dbReference type="GO" id="GO:0016020">
    <property type="term" value="C:membrane"/>
    <property type="evidence" value="ECO:0007669"/>
    <property type="project" value="UniProtKB-SubCell"/>
</dbReference>
<dbReference type="PANTHER" id="PTHR22936">
    <property type="entry name" value="RHOMBOID-RELATED"/>
    <property type="match status" value="1"/>
</dbReference>
<keyword evidence="7 8" id="KW-0472">Membrane</keyword>
<feature type="transmembrane region" description="Helical" evidence="8">
    <location>
        <begin position="357"/>
        <end position="375"/>
    </location>
</feature>
<feature type="transmembrane region" description="Helical" evidence="8">
    <location>
        <begin position="239"/>
        <end position="268"/>
    </location>
</feature>
<dbReference type="GO" id="GO:0006508">
    <property type="term" value="P:proteolysis"/>
    <property type="evidence" value="ECO:0007669"/>
    <property type="project" value="UniProtKB-KW"/>
</dbReference>
<dbReference type="Gene3D" id="1.20.1540.10">
    <property type="entry name" value="Rhomboid-like"/>
    <property type="match status" value="1"/>
</dbReference>
<gene>
    <name evidence="10" type="ORF">DCC81_22620</name>
</gene>
<evidence type="ECO:0000256" key="7">
    <source>
        <dbReference type="ARBA" id="ARBA00023136"/>
    </source>
</evidence>
<accession>A0A2T7BDM2</accession>
<name>A0A2T7BDM2_9BACT</name>
<evidence type="ECO:0000256" key="5">
    <source>
        <dbReference type="ARBA" id="ARBA00022825"/>
    </source>
</evidence>
<keyword evidence="11" id="KW-1185">Reference proteome</keyword>
<feature type="transmembrane region" description="Helical" evidence="8">
    <location>
        <begin position="95"/>
        <end position="115"/>
    </location>
</feature>
<protein>
    <recommendedName>
        <fullName evidence="9">Peptidase S54 rhomboid domain-containing protein</fullName>
    </recommendedName>
</protein>
<keyword evidence="6 8" id="KW-1133">Transmembrane helix</keyword>
<dbReference type="InterPro" id="IPR022764">
    <property type="entry name" value="Peptidase_S54_rhomboid_dom"/>
</dbReference>
<dbReference type="InterPro" id="IPR002610">
    <property type="entry name" value="Peptidase_S54_rhomboid-like"/>
</dbReference>
<feature type="transmembrane region" description="Helical" evidence="8">
    <location>
        <begin position="195"/>
        <end position="219"/>
    </location>
</feature>
<evidence type="ECO:0000256" key="3">
    <source>
        <dbReference type="ARBA" id="ARBA00022692"/>
    </source>
</evidence>
<keyword evidence="4" id="KW-0378">Hydrolase</keyword>
<feature type="transmembrane region" description="Helical" evidence="8">
    <location>
        <begin position="121"/>
        <end position="139"/>
    </location>
</feature>
<evidence type="ECO:0000313" key="10">
    <source>
        <dbReference type="EMBL" id="PUZ23193.1"/>
    </source>
</evidence>
<evidence type="ECO:0000256" key="1">
    <source>
        <dbReference type="ARBA" id="ARBA00004141"/>
    </source>
</evidence>
<keyword evidence="3 8" id="KW-0812">Transmembrane</keyword>
<evidence type="ECO:0000256" key="8">
    <source>
        <dbReference type="SAM" id="Phobius"/>
    </source>
</evidence>
<sequence>MAFKINLYIYCLFIFDFSMQTKTGSFKVFFFPFLYTAVLFIALYIFGLYRLRNVPGIAITEDMLVWGPVLLVVIPCLLLRPRAKRLVHRESKSTLTGNLLFAAALAMALPLVLMGMGYPPMYQALGFVLGLVGVFYLMLQTEVKGTQAPVQVYSQGGEHFAYRPHPDERPLRPVRPRANPLFFLRPRPGYFVTPIIIDLNILVFIIMVIRTGALFGFSSETLMQWGANNGYAVLIQHQYYRMLTAVFVHGGGLIHIFSNMYALLFAGVVLEPVLGAKRYAIMYLLTGIMASAVSIFIHPDVVSSGASGAVFGMYGGLIALMVARISSPHIDRVTMGSMIFFVGYNLAFGLIPGIDNAAHIGGLVTGFIVGLLYVPGLRKRIRGLREDSRF</sequence>
<feature type="transmembrane region" description="Helical" evidence="8">
    <location>
        <begin position="63"/>
        <end position="83"/>
    </location>
</feature>
<dbReference type="Proteomes" id="UP000244450">
    <property type="component" value="Unassembled WGS sequence"/>
</dbReference>
<dbReference type="Pfam" id="PF01694">
    <property type="entry name" value="Rhomboid"/>
    <property type="match status" value="1"/>
</dbReference>
<keyword evidence="5" id="KW-0720">Serine protease</keyword>
<dbReference type="EMBL" id="QCYK01000003">
    <property type="protein sequence ID" value="PUZ23193.1"/>
    <property type="molecule type" value="Genomic_DNA"/>
</dbReference>
<evidence type="ECO:0000256" key="6">
    <source>
        <dbReference type="ARBA" id="ARBA00022989"/>
    </source>
</evidence>
<evidence type="ECO:0000256" key="4">
    <source>
        <dbReference type="ARBA" id="ARBA00022801"/>
    </source>
</evidence>
<feature type="transmembrane region" description="Helical" evidence="8">
    <location>
        <begin position="333"/>
        <end position="351"/>
    </location>
</feature>
<comment type="subcellular location">
    <subcellularLocation>
        <location evidence="1">Membrane</location>
        <topology evidence="1">Multi-pass membrane protein</topology>
    </subcellularLocation>
</comment>
<keyword evidence="2" id="KW-0645">Protease</keyword>
<feature type="domain" description="Peptidase S54 rhomboid" evidence="9">
    <location>
        <begin position="237"/>
        <end position="374"/>
    </location>
</feature>
<dbReference type="InterPro" id="IPR035952">
    <property type="entry name" value="Rhomboid-like_sf"/>
</dbReference>
<feature type="transmembrane region" description="Helical" evidence="8">
    <location>
        <begin position="28"/>
        <end position="51"/>
    </location>
</feature>
<dbReference type="AlphaFoldDB" id="A0A2T7BDM2"/>
<organism evidence="10 11">
    <name type="scientific">Chitinophaga parva</name>
    <dbReference type="NCBI Taxonomy" id="2169414"/>
    <lineage>
        <taxon>Bacteria</taxon>
        <taxon>Pseudomonadati</taxon>
        <taxon>Bacteroidota</taxon>
        <taxon>Chitinophagia</taxon>
        <taxon>Chitinophagales</taxon>
        <taxon>Chitinophagaceae</taxon>
        <taxon>Chitinophaga</taxon>
    </lineage>
</organism>
<evidence type="ECO:0000313" key="11">
    <source>
        <dbReference type="Proteomes" id="UP000244450"/>
    </source>
</evidence>
<dbReference type="SUPFAM" id="SSF144091">
    <property type="entry name" value="Rhomboid-like"/>
    <property type="match status" value="1"/>
</dbReference>
<comment type="caution">
    <text evidence="10">The sequence shown here is derived from an EMBL/GenBank/DDBJ whole genome shotgun (WGS) entry which is preliminary data.</text>
</comment>
<feature type="transmembrane region" description="Helical" evidence="8">
    <location>
        <begin position="305"/>
        <end position="326"/>
    </location>
</feature>
<proteinExistence type="predicted"/>
<reference evidence="10 11" key="1">
    <citation type="submission" date="2018-04" db="EMBL/GenBank/DDBJ databases">
        <title>Chitinophaga fuyangensis sp. nov., isolated from soil in a chemical factory.</title>
        <authorList>
            <person name="Chen K."/>
        </authorList>
    </citation>
    <scope>NUCLEOTIDE SEQUENCE [LARGE SCALE GENOMIC DNA]</scope>
    <source>
        <strain evidence="10 11">LY-1</strain>
    </source>
</reference>
<feature type="transmembrane region" description="Helical" evidence="8">
    <location>
        <begin position="280"/>
        <end position="299"/>
    </location>
</feature>
<dbReference type="GO" id="GO:0004252">
    <property type="term" value="F:serine-type endopeptidase activity"/>
    <property type="evidence" value="ECO:0007669"/>
    <property type="project" value="InterPro"/>
</dbReference>
<dbReference type="PANTHER" id="PTHR22936:SF69">
    <property type="entry name" value="RHOMBOID-LIKE PROTEIN"/>
    <property type="match status" value="1"/>
</dbReference>
<evidence type="ECO:0000256" key="2">
    <source>
        <dbReference type="ARBA" id="ARBA00022670"/>
    </source>
</evidence>
<evidence type="ECO:0000259" key="9">
    <source>
        <dbReference type="Pfam" id="PF01694"/>
    </source>
</evidence>